<proteinExistence type="predicted"/>
<protein>
    <submittedName>
        <fullName evidence="1">Uncharacterized protein</fullName>
    </submittedName>
</protein>
<sequence>MNERSVRLEYSENKRILQLTSRIPARRPPPVLPTPPAA</sequence>
<evidence type="ECO:0000313" key="1">
    <source>
        <dbReference type="EMBL" id="BAR54033.1"/>
    </source>
</evidence>
<name>A0A0E4BJX8_9BRAD</name>
<dbReference type="EMBL" id="AP014685">
    <property type="protein sequence ID" value="BAR54033.1"/>
    <property type="molecule type" value="Genomic_DNA"/>
</dbReference>
<accession>A0A0E4BJX8</accession>
<reference evidence="1 2" key="1">
    <citation type="submission" date="2014-11" db="EMBL/GenBank/DDBJ databases">
        <title>Symbiosis island explosion on the genome of extra-slow-growing strains of soybean bradyrhizobia with massive insertion sequences.</title>
        <authorList>
            <person name="Iida T."/>
            <person name="Minamisawa K."/>
        </authorList>
    </citation>
    <scope>NUCLEOTIDE SEQUENCE [LARGE SCALE GENOMIC DNA]</scope>
    <source>
        <strain evidence="1 2">NK6</strain>
    </source>
</reference>
<dbReference type="AlphaFoldDB" id="A0A0E4BJX8"/>
<gene>
    <name evidence="1" type="ORF">NK6_848</name>
</gene>
<evidence type="ECO:0000313" key="2">
    <source>
        <dbReference type="Proteomes" id="UP000063308"/>
    </source>
</evidence>
<dbReference type="Proteomes" id="UP000063308">
    <property type="component" value="Chromosome"/>
</dbReference>
<organism evidence="1 2">
    <name type="scientific">Bradyrhizobium diazoefficiens</name>
    <dbReference type="NCBI Taxonomy" id="1355477"/>
    <lineage>
        <taxon>Bacteria</taxon>
        <taxon>Pseudomonadati</taxon>
        <taxon>Pseudomonadota</taxon>
        <taxon>Alphaproteobacteria</taxon>
        <taxon>Hyphomicrobiales</taxon>
        <taxon>Nitrobacteraceae</taxon>
        <taxon>Bradyrhizobium</taxon>
    </lineage>
</organism>